<name>C4WKQ2_9HYPH</name>
<dbReference type="HOGENOM" id="CLU_2317481_0_0_5"/>
<dbReference type="EMBL" id="ACQA01000001">
    <property type="protein sequence ID" value="EEQ96990.1"/>
    <property type="molecule type" value="Genomic_DNA"/>
</dbReference>
<comment type="caution">
    <text evidence="1">The sequence shown here is derived from an EMBL/GenBank/DDBJ whole genome shotgun (WGS) entry which is preliminary data.</text>
</comment>
<gene>
    <name evidence="1" type="ORF">OINT_1002469</name>
</gene>
<organism evidence="1 2">
    <name type="scientific">Brucella intermedia LMG 3301</name>
    <dbReference type="NCBI Taxonomy" id="641118"/>
    <lineage>
        <taxon>Bacteria</taxon>
        <taxon>Pseudomonadati</taxon>
        <taxon>Pseudomonadota</taxon>
        <taxon>Alphaproteobacteria</taxon>
        <taxon>Hyphomicrobiales</taxon>
        <taxon>Brucellaceae</taxon>
        <taxon>Brucella/Ochrobactrum group</taxon>
        <taxon>Brucella</taxon>
    </lineage>
</organism>
<protein>
    <submittedName>
        <fullName evidence="1">Uncharacterized protein</fullName>
    </submittedName>
</protein>
<evidence type="ECO:0000313" key="2">
    <source>
        <dbReference type="Proteomes" id="UP000004386"/>
    </source>
</evidence>
<accession>C4WKQ2</accession>
<reference evidence="1 2" key="1">
    <citation type="submission" date="2009-05" db="EMBL/GenBank/DDBJ databases">
        <authorList>
            <person name="Setubal J.C."/>
            <person name="Boyle S."/>
            <person name="Crasta O.R."/>
            <person name="Gillespie J.J."/>
            <person name="Kenyon R.W."/>
            <person name="Lu J."/>
            <person name="Mane S."/>
            <person name="Nagrani S."/>
            <person name="Shallom J.M."/>
            <person name="Shallom S."/>
            <person name="Shukla M."/>
            <person name="Snyder E.E."/>
            <person name="Sobral B.W."/>
            <person name="Wattam A.R."/>
            <person name="Will R."/>
            <person name="Williams K."/>
            <person name="Yoo H."/>
            <person name="Munk C."/>
            <person name="Tapia R."/>
            <person name="Green L."/>
            <person name="Rogers Y."/>
            <person name="Detter J.C."/>
            <person name="Bruce D."/>
            <person name="Brettin T.S."/>
            <person name="Tsolis R."/>
        </authorList>
    </citation>
    <scope>NUCLEOTIDE SEQUENCE [LARGE SCALE GENOMIC DNA]</scope>
    <source>
        <strain evidence="1 2">LMG 3301</strain>
    </source>
</reference>
<dbReference type="AlphaFoldDB" id="C4WKQ2"/>
<dbReference type="Proteomes" id="UP000004386">
    <property type="component" value="Unassembled WGS sequence"/>
</dbReference>
<evidence type="ECO:0000313" key="1">
    <source>
        <dbReference type="EMBL" id="EEQ96990.1"/>
    </source>
</evidence>
<sequence length="99" mass="10991">MKSRNLFTTSKSSRQKKIPVWVGWQALVSRMWPDDCRTVEWHALFDGADHDQYCIDPPGMDASHDCADGARIFPVLAAWPCHARLYPVGVIASMGSSAA</sequence>
<proteinExistence type="predicted"/>